<comment type="caution">
    <text evidence="3">The sequence shown here is derived from an EMBL/GenBank/DDBJ whole genome shotgun (WGS) entry which is preliminary data.</text>
</comment>
<dbReference type="Pfam" id="PF08238">
    <property type="entry name" value="Sel1"/>
    <property type="match status" value="2"/>
</dbReference>
<feature type="compositionally biased region" description="Polar residues" evidence="1">
    <location>
        <begin position="335"/>
        <end position="352"/>
    </location>
</feature>
<organism evidence="3 4">
    <name type="scientific">Comamonas avium</name>
    <dbReference type="NCBI Taxonomy" id="2762231"/>
    <lineage>
        <taxon>Bacteria</taxon>
        <taxon>Pseudomonadati</taxon>
        <taxon>Pseudomonadota</taxon>
        <taxon>Betaproteobacteria</taxon>
        <taxon>Burkholderiales</taxon>
        <taxon>Comamonadaceae</taxon>
        <taxon>Comamonas</taxon>
    </lineage>
</organism>
<evidence type="ECO:0000313" key="3">
    <source>
        <dbReference type="EMBL" id="MBD7962074.1"/>
    </source>
</evidence>
<dbReference type="Gene3D" id="1.25.40.10">
    <property type="entry name" value="Tetratricopeptide repeat domain"/>
    <property type="match status" value="2"/>
</dbReference>
<dbReference type="SMART" id="SM00671">
    <property type="entry name" value="SEL1"/>
    <property type="match status" value="2"/>
</dbReference>
<accession>A0ABR8SFG1</accession>
<reference evidence="3 4" key="1">
    <citation type="submission" date="2020-08" db="EMBL/GenBank/DDBJ databases">
        <title>A Genomic Blueprint of the Chicken Gut Microbiome.</title>
        <authorList>
            <person name="Gilroy R."/>
            <person name="Ravi A."/>
            <person name="Getino M."/>
            <person name="Pursley I."/>
            <person name="Horton D.L."/>
            <person name="Alikhan N.-F."/>
            <person name="Baker D."/>
            <person name="Gharbi K."/>
            <person name="Hall N."/>
            <person name="Watson M."/>
            <person name="Adriaenssens E.M."/>
            <person name="Foster-Nyarko E."/>
            <person name="Jarju S."/>
            <person name="Secka A."/>
            <person name="Antonio M."/>
            <person name="Oren A."/>
            <person name="Chaudhuri R."/>
            <person name="La Ragione R.M."/>
            <person name="Hildebrand F."/>
            <person name="Pallen M.J."/>
        </authorList>
    </citation>
    <scope>NUCLEOTIDE SEQUENCE [LARGE SCALE GENOMIC DNA]</scope>
    <source>
        <strain evidence="3 4">Sa2CVA6</strain>
    </source>
</reference>
<sequence length="367" mass="40049">MSHPYIRTVVALLAGIAMGAASAQPRAVISVQEAQTPPRIDSEQLQKPSAGMDASTPAVSPALAELQSLANAPAPRTAQARKQQAQAIWQLGLLQLHGLHVPLDPAQANIMFERAHALGHPLASAGLAWCAIDGCGQRPQPSKAPRWLQELRQQDPGRAAYLDWLLLEDVAPMDADVASTSPQVNNAMQQRKQQALQRAVKANDPHARVEWGLELAAENQTSQALAQFRAASATSEAARRNMQVMAEQSSQRMHASGNIGQAGSAWQTFRQARIYHRGEGVPANYTEAIRLYKRASDMGNIQARRMLALIYSRPLADGSLDTAWMQQLAYADVSKNSNTPIHSPSAPTSLQRDPTPLYDYIDARWRK</sequence>
<dbReference type="InterPro" id="IPR006597">
    <property type="entry name" value="Sel1-like"/>
</dbReference>
<dbReference type="PANTHER" id="PTHR11102">
    <property type="entry name" value="SEL-1-LIKE PROTEIN"/>
    <property type="match status" value="1"/>
</dbReference>
<dbReference type="SUPFAM" id="SSF81901">
    <property type="entry name" value="HCP-like"/>
    <property type="match status" value="1"/>
</dbReference>
<protein>
    <submittedName>
        <fullName evidence="3">Sel1 repeat family protein</fullName>
    </submittedName>
</protein>
<evidence type="ECO:0000313" key="4">
    <source>
        <dbReference type="Proteomes" id="UP000634919"/>
    </source>
</evidence>
<dbReference type="Proteomes" id="UP000634919">
    <property type="component" value="Unassembled WGS sequence"/>
</dbReference>
<keyword evidence="4" id="KW-1185">Reference proteome</keyword>
<dbReference type="EMBL" id="JACSQK010000009">
    <property type="protein sequence ID" value="MBD7962074.1"/>
    <property type="molecule type" value="Genomic_DNA"/>
</dbReference>
<feature type="chain" id="PRO_5046501182" evidence="2">
    <location>
        <begin position="24"/>
        <end position="367"/>
    </location>
</feature>
<dbReference type="RefSeq" id="WP_191724490.1">
    <property type="nucleotide sequence ID" value="NZ_JACSQK010000009.1"/>
</dbReference>
<gene>
    <name evidence="3" type="ORF">H9646_16510</name>
</gene>
<dbReference type="PANTHER" id="PTHR11102:SF160">
    <property type="entry name" value="ERAD-ASSOCIATED E3 UBIQUITIN-PROTEIN LIGASE COMPONENT HRD3"/>
    <property type="match status" value="1"/>
</dbReference>
<keyword evidence="2" id="KW-0732">Signal</keyword>
<proteinExistence type="predicted"/>
<dbReference type="InterPro" id="IPR011990">
    <property type="entry name" value="TPR-like_helical_dom_sf"/>
</dbReference>
<feature type="region of interest" description="Disordered" evidence="1">
    <location>
        <begin position="34"/>
        <end position="56"/>
    </location>
</feature>
<feature type="region of interest" description="Disordered" evidence="1">
    <location>
        <begin position="335"/>
        <end position="355"/>
    </location>
</feature>
<name>A0ABR8SFG1_9BURK</name>
<feature type="signal peptide" evidence="2">
    <location>
        <begin position="1"/>
        <end position="23"/>
    </location>
</feature>
<evidence type="ECO:0000256" key="1">
    <source>
        <dbReference type="SAM" id="MobiDB-lite"/>
    </source>
</evidence>
<dbReference type="InterPro" id="IPR050767">
    <property type="entry name" value="Sel1_AlgK"/>
</dbReference>
<evidence type="ECO:0000256" key="2">
    <source>
        <dbReference type="SAM" id="SignalP"/>
    </source>
</evidence>